<keyword evidence="9" id="KW-1185">Reference proteome</keyword>
<dbReference type="InterPro" id="IPR033985">
    <property type="entry name" value="SusD-like_N"/>
</dbReference>
<evidence type="ECO:0000259" key="6">
    <source>
        <dbReference type="Pfam" id="PF07980"/>
    </source>
</evidence>
<proteinExistence type="inferred from homology"/>
<dbReference type="InterPro" id="IPR011990">
    <property type="entry name" value="TPR-like_helical_dom_sf"/>
</dbReference>
<feature type="domain" description="SusD-like N-terminal" evidence="7">
    <location>
        <begin position="81"/>
        <end position="217"/>
    </location>
</feature>
<comment type="subcellular location">
    <subcellularLocation>
        <location evidence="1">Cell outer membrane</location>
    </subcellularLocation>
</comment>
<organism evidence="8 9">
    <name type="scientific">Arachidicoccus soli</name>
    <dbReference type="NCBI Taxonomy" id="2341117"/>
    <lineage>
        <taxon>Bacteria</taxon>
        <taxon>Pseudomonadati</taxon>
        <taxon>Bacteroidota</taxon>
        <taxon>Chitinophagia</taxon>
        <taxon>Chitinophagales</taxon>
        <taxon>Chitinophagaceae</taxon>
        <taxon>Arachidicoccus</taxon>
    </lineage>
</organism>
<dbReference type="SUPFAM" id="SSF48452">
    <property type="entry name" value="TPR-like"/>
    <property type="match status" value="1"/>
</dbReference>
<dbReference type="RefSeq" id="WP_119991067.1">
    <property type="nucleotide sequence ID" value="NZ_CP032489.1"/>
</dbReference>
<keyword evidence="5" id="KW-0998">Cell outer membrane</keyword>
<evidence type="ECO:0000256" key="3">
    <source>
        <dbReference type="ARBA" id="ARBA00022729"/>
    </source>
</evidence>
<protein>
    <submittedName>
        <fullName evidence="8">RagB/SusD family nutrient uptake outer membrane protein</fullName>
    </submittedName>
</protein>
<keyword evidence="3" id="KW-0732">Signal</keyword>
<reference evidence="8 9" key="1">
    <citation type="submission" date="2018-09" db="EMBL/GenBank/DDBJ databases">
        <title>Arachidicoccus sp. nov., a bacterium isolated from soil.</title>
        <authorList>
            <person name="Weon H.-Y."/>
            <person name="Kwon S.-W."/>
            <person name="Lee S.A."/>
        </authorList>
    </citation>
    <scope>NUCLEOTIDE SEQUENCE [LARGE SCALE GENOMIC DNA]</scope>
    <source>
        <strain evidence="8 9">KIS59-12</strain>
    </source>
</reference>
<dbReference type="KEGG" id="ark:D6B99_09065"/>
<gene>
    <name evidence="8" type="ORF">D6B99_09065</name>
</gene>
<keyword evidence="4" id="KW-0472">Membrane</keyword>
<dbReference type="InterPro" id="IPR012944">
    <property type="entry name" value="SusD_RagB_dom"/>
</dbReference>
<dbReference type="AlphaFoldDB" id="A0A386HUG9"/>
<dbReference type="Gene3D" id="1.25.40.390">
    <property type="match status" value="1"/>
</dbReference>
<evidence type="ECO:0000313" key="8">
    <source>
        <dbReference type="EMBL" id="AYD49379.1"/>
    </source>
</evidence>
<sequence>MKHAINKLILGGLFLSMVSCQKTYLNLTPPSTITDAVYFKTPSDFKSYTSGFYSQLMGWKSPYGGNSVYNYMDITSDLSTSSLFSSDIGHGTISVPTSDNRWNNNYGFIRQTNIVLTRAQSYTGTGDISQYVGEAYFFRANAYFNLLKFFGGVPIVTSVLDVSSGELQAPRNSRYEVMDQIVADLDSAIVRLPIEQNIPATDKGRISKWAAEALKAKAELYEATWRKYNGTSTDFQGSGGPSSNQTSALLSDAVAMCKDIMDNGGYSLWNYNSNTTLQDMSSLYLFNLEDAGSNPAGLTKASNNEFILYGVYDYTYRKGGINLSHTMQLLSPSRKFMDMCLCTDGLPPDKSPLFQGYHHTGDEFKNRDLRLLAYVDGTTTTPAAGSVNLNVGLSGYGNAKFIAYKYGTYRTDNQESQNFPIIRLGEVYLIYAEALYELNGSITDVQLDESINKLRDRAGVAHLSNSLVTTYGLNMLDEIRRERAIELYLEGDRFDDLKRWGILEASLNPSHCGMVVGGSGYATDFRNSDGTNTSNYTPSTYVWGEEAVLTAAGTLNCVVIDSHQNHTLTKKDYLWPLPSDQLSLNKHLVQNPGY</sequence>
<dbReference type="Pfam" id="PF14322">
    <property type="entry name" value="SusD-like_3"/>
    <property type="match status" value="1"/>
</dbReference>
<evidence type="ECO:0000256" key="4">
    <source>
        <dbReference type="ARBA" id="ARBA00023136"/>
    </source>
</evidence>
<evidence type="ECO:0000256" key="5">
    <source>
        <dbReference type="ARBA" id="ARBA00023237"/>
    </source>
</evidence>
<name>A0A386HUG9_9BACT</name>
<dbReference type="OrthoDB" id="5694214at2"/>
<dbReference type="EMBL" id="CP032489">
    <property type="protein sequence ID" value="AYD49379.1"/>
    <property type="molecule type" value="Genomic_DNA"/>
</dbReference>
<evidence type="ECO:0000313" key="9">
    <source>
        <dbReference type="Proteomes" id="UP000266118"/>
    </source>
</evidence>
<dbReference type="Proteomes" id="UP000266118">
    <property type="component" value="Chromosome"/>
</dbReference>
<evidence type="ECO:0000256" key="1">
    <source>
        <dbReference type="ARBA" id="ARBA00004442"/>
    </source>
</evidence>
<evidence type="ECO:0000259" key="7">
    <source>
        <dbReference type="Pfam" id="PF14322"/>
    </source>
</evidence>
<dbReference type="PROSITE" id="PS51257">
    <property type="entry name" value="PROKAR_LIPOPROTEIN"/>
    <property type="match status" value="1"/>
</dbReference>
<evidence type="ECO:0000256" key="2">
    <source>
        <dbReference type="ARBA" id="ARBA00006275"/>
    </source>
</evidence>
<dbReference type="GO" id="GO:0009279">
    <property type="term" value="C:cell outer membrane"/>
    <property type="evidence" value="ECO:0007669"/>
    <property type="project" value="UniProtKB-SubCell"/>
</dbReference>
<dbReference type="Pfam" id="PF07980">
    <property type="entry name" value="SusD_RagB"/>
    <property type="match status" value="1"/>
</dbReference>
<feature type="domain" description="RagB/SusD" evidence="6">
    <location>
        <begin position="382"/>
        <end position="594"/>
    </location>
</feature>
<accession>A0A386HUG9</accession>
<comment type="similarity">
    <text evidence="2">Belongs to the SusD family.</text>
</comment>